<dbReference type="InterPro" id="IPR006523">
    <property type="entry name" value="RinA"/>
</dbReference>
<protein>
    <submittedName>
        <fullName evidence="1">Transcriptional activator-phage associated</fullName>
    </submittedName>
</protein>
<sequence length="137" mass="15937">MNKLSDVELRALDSKLFDYQQIDKKIAIRKLEIQTEVSNDCNIGGGKPNIVSKPTESLVARWSSDVRINGLEQFRKAVEATIESLDDELKKIFYLRWSIRSVNTWEEIAVMLNVSRKSIYRKRERILTIFADFRGDL</sequence>
<proteinExistence type="predicted"/>
<reference evidence="1 2" key="1">
    <citation type="submission" date="2016-02" db="EMBL/GenBank/DDBJ databases">
        <authorList>
            <consortium name="Pathogen Informatics"/>
        </authorList>
    </citation>
    <scope>NUCLEOTIDE SEQUENCE [LARGE SCALE GENOMIC DNA]</scope>
    <source>
        <strain evidence="1 2">SS999</strain>
    </source>
</reference>
<dbReference type="EMBL" id="FIMD01000004">
    <property type="protein sequence ID" value="CYX58316.1"/>
    <property type="molecule type" value="Genomic_DNA"/>
</dbReference>
<organism evidence="1 2">
    <name type="scientific">Streptococcus suis</name>
    <dbReference type="NCBI Taxonomy" id="1307"/>
    <lineage>
        <taxon>Bacteria</taxon>
        <taxon>Bacillati</taxon>
        <taxon>Bacillota</taxon>
        <taxon>Bacilli</taxon>
        <taxon>Lactobacillales</taxon>
        <taxon>Streptococcaceae</taxon>
        <taxon>Streptococcus</taxon>
    </lineage>
</organism>
<dbReference type="Proteomes" id="UP000075182">
    <property type="component" value="Unassembled WGS sequence"/>
</dbReference>
<accession>A0A0Z8VLH9</accession>
<name>A0A0Z8VLH9_STRSU</name>
<dbReference type="RefSeq" id="WP_044752555.1">
    <property type="nucleotide sequence ID" value="NZ_BCCT01000008.1"/>
</dbReference>
<gene>
    <name evidence="1" type="ORF">ERS132536_00848</name>
</gene>
<evidence type="ECO:0000313" key="1">
    <source>
        <dbReference type="EMBL" id="CYX58316.1"/>
    </source>
</evidence>
<evidence type="ECO:0000313" key="2">
    <source>
        <dbReference type="Proteomes" id="UP000075182"/>
    </source>
</evidence>
<dbReference type="SUPFAM" id="SSF88659">
    <property type="entry name" value="Sigma3 and sigma4 domains of RNA polymerase sigma factors"/>
    <property type="match status" value="1"/>
</dbReference>
<dbReference type="InterPro" id="IPR013324">
    <property type="entry name" value="RNA_pol_sigma_r3/r4-like"/>
</dbReference>
<dbReference type="NCBIfam" id="TIGR01636">
    <property type="entry name" value="phage_rinA"/>
    <property type="match status" value="1"/>
</dbReference>
<dbReference type="AlphaFoldDB" id="A0A0Z8VLH9"/>